<reference evidence="3" key="1">
    <citation type="submission" date="2016-11" db="EMBL/GenBank/DDBJ databases">
        <authorList>
            <person name="Varghese N."/>
            <person name="Submissions S."/>
        </authorList>
    </citation>
    <scope>NUCLEOTIDE SEQUENCE [LARGE SCALE GENOMIC DNA]</scope>
    <source>
        <strain evidence="3">DSM 100564</strain>
    </source>
</reference>
<keyword evidence="1" id="KW-0732">Signal</keyword>
<dbReference type="AlphaFoldDB" id="A0A1M6ECL8"/>
<evidence type="ECO:0000313" key="3">
    <source>
        <dbReference type="Proteomes" id="UP000183982"/>
    </source>
</evidence>
<accession>A0A1M6ECL8</accession>
<sequence length="223" mass="24503">MMNSKQSRLSRGCQISGAALLIFGSSSALAQDIELSYGADIVSNYIAKGFTQTDDDPALQAWAEAAYGIAYVGFFASNVSFGGVKDIEYDLSFGVRPTLGAIDLDIGYAQYLYRDDKTDYGEFYVKGTYDISDQAYVGFKYYREVFFDYDTLYVEAGTSDLIWGLSLSGGIGSDFGTRGLSEDAVYADIGLTKEISDHSAFDLRAHYSSIEDNRLIATLSFYN</sequence>
<proteinExistence type="predicted"/>
<dbReference type="EMBL" id="FQZQ01000003">
    <property type="protein sequence ID" value="SHI83232.1"/>
    <property type="molecule type" value="Genomic_DNA"/>
</dbReference>
<dbReference type="InterPro" id="IPR010239">
    <property type="entry name" value="CHP02001"/>
</dbReference>
<evidence type="ECO:0000256" key="1">
    <source>
        <dbReference type="SAM" id="SignalP"/>
    </source>
</evidence>
<organism evidence="2 3">
    <name type="scientific">Shimia gijangensis</name>
    <dbReference type="NCBI Taxonomy" id="1470563"/>
    <lineage>
        <taxon>Bacteria</taxon>
        <taxon>Pseudomonadati</taxon>
        <taxon>Pseudomonadota</taxon>
        <taxon>Alphaproteobacteria</taxon>
        <taxon>Rhodobacterales</taxon>
        <taxon>Roseobacteraceae</taxon>
    </lineage>
</organism>
<dbReference type="NCBIfam" id="TIGR02001">
    <property type="entry name" value="gcw_chp"/>
    <property type="match status" value="1"/>
</dbReference>
<evidence type="ECO:0000313" key="2">
    <source>
        <dbReference type="EMBL" id="SHI83232.1"/>
    </source>
</evidence>
<feature type="signal peptide" evidence="1">
    <location>
        <begin position="1"/>
        <end position="30"/>
    </location>
</feature>
<protein>
    <recommendedName>
        <fullName evidence="4">Outer membrane protein beta-barrel domain-containing protein</fullName>
    </recommendedName>
</protein>
<dbReference type="OrthoDB" id="9793561at2"/>
<feature type="chain" id="PRO_5013223331" description="Outer membrane protein beta-barrel domain-containing protein" evidence="1">
    <location>
        <begin position="31"/>
        <end position="223"/>
    </location>
</feature>
<name>A0A1M6ECL8_9RHOB</name>
<dbReference type="Pfam" id="PF09694">
    <property type="entry name" value="Gcw_chp"/>
    <property type="match status" value="1"/>
</dbReference>
<evidence type="ECO:0008006" key="4">
    <source>
        <dbReference type="Google" id="ProtNLM"/>
    </source>
</evidence>
<gene>
    <name evidence="2" type="ORF">SAMN05444000_103175</name>
</gene>
<keyword evidence="3" id="KW-1185">Reference proteome</keyword>
<dbReference type="RefSeq" id="WP_073249602.1">
    <property type="nucleotide sequence ID" value="NZ_FQZQ01000003.1"/>
</dbReference>
<dbReference type="Proteomes" id="UP000183982">
    <property type="component" value="Unassembled WGS sequence"/>
</dbReference>